<name>A0A7X9X795_9BURK</name>
<feature type="domain" description="FAD dependent oxidoreductase" evidence="2">
    <location>
        <begin position="4"/>
        <end position="373"/>
    </location>
</feature>
<dbReference type="GO" id="GO:0016491">
    <property type="term" value="F:oxidoreductase activity"/>
    <property type="evidence" value="ECO:0007669"/>
    <property type="project" value="UniProtKB-KW"/>
</dbReference>
<dbReference type="EMBL" id="JABBFZ010000010">
    <property type="protein sequence ID" value="NML32643.1"/>
    <property type="molecule type" value="Genomic_DNA"/>
</dbReference>
<dbReference type="SUPFAM" id="SSF54373">
    <property type="entry name" value="FAD-linked reductases, C-terminal domain"/>
    <property type="match status" value="1"/>
</dbReference>
<dbReference type="PANTHER" id="PTHR13847">
    <property type="entry name" value="SARCOSINE DEHYDROGENASE-RELATED"/>
    <property type="match status" value="1"/>
</dbReference>
<proteinExistence type="predicted"/>
<dbReference type="Gene3D" id="3.30.9.10">
    <property type="entry name" value="D-Amino Acid Oxidase, subunit A, domain 2"/>
    <property type="match status" value="1"/>
</dbReference>
<dbReference type="PANTHER" id="PTHR13847:SF287">
    <property type="entry name" value="FAD-DEPENDENT OXIDOREDUCTASE DOMAIN-CONTAINING PROTEIN 1"/>
    <property type="match status" value="1"/>
</dbReference>
<dbReference type="AlphaFoldDB" id="A0A7X9X795"/>
<evidence type="ECO:0000313" key="4">
    <source>
        <dbReference type="Proteomes" id="UP000583127"/>
    </source>
</evidence>
<organism evidence="3 4">
    <name type="scientific">Paraburkholderia antibiotica</name>
    <dbReference type="NCBI Taxonomy" id="2728839"/>
    <lineage>
        <taxon>Bacteria</taxon>
        <taxon>Pseudomonadati</taxon>
        <taxon>Pseudomonadota</taxon>
        <taxon>Betaproteobacteria</taxon>
        <taxon>Burkholderiales</taxon>
        <taxon>Burkholderiaceae</taxon>
        <taxon>Paraburkholderia</taxon>
    </lineage>
</organism>
<dbReference type="Gene3D" id="3.50.50.60">
    <property type="entry name" value="FAD/NAD(P)-binding domain"/>
    <property type="match status" value="1"/>
</dbReference>
<evidence type="ECO:0000313" key="3">
    <source>
        <dbReference type="EMBL" id="NML32643.1"/>
    </source>
</evidence>
<dbReference type="InterPro" id="IPR006076">
    <property type="entry name" value="FAD-dep_OxRdtase"/>
</dbReference>
<reference evidence="3 4" key="1">
    <citation type="submission" date="2020-04" db="EMBL/GenBank/DDBJ databases">
        <title>Paraburkholderia sp. G-4-1-8 isolated from soil.</title>
        <authorList>
            <person name="Dahal R.H."/>
        </authorList>
    </citation>
    <scope>NUCLEOTIDE SEQUENCE [LARGE SCALE GENOMIC DNA]</scope>
    <source>
        <strain evidence="3 4">G-4-1-8</strain>
    </source>
</reference>
<comment type="caution">
    <text evidence="3">The sequence shown here is derived from an EMBL/GenBank/DDBJ whole genome shotgun (WGS) entry which is preliminary data.</text>
</comment>
<dbReference type="InterPro" id="IPR036188">
    <property type="entry name" value="FAD/NAD-bd_sf"/>
</dbReference>
<keyword evidence="1" id="KW-0560">Oxidoreductase</keyword>
<accession>A0A7X9X795</accession>
<gene>
    <name evidence="3" type="ORF">HHL14_17590</name>
</gene>
<dbReference type="Pfam" id="PF01266">
    <property type="entry name" value="DAO"/>
    <property type="match status" value="1"/>
</dbReference>
<protein>
    <submittedName>
        <fullName evidence="3">FAD-binding oxidoreductase</fullName>
    </submittedName>
</protein>
<keyword evidence="4" id="KW-1185">Reference proteome</keyword>
<evidence type="ECO:0000259" key="2">
    <source>
        <dbReference type="Pfam" id="PF01266"/>
    </source>
</evidence>
<sequence length="401" mass="41219">MSADALVIGAGIVGAACAAELAALGMRVDVLDAQCIGGGATAAGMGHLVVMNDSPAEFALSRYSRDLWLDLAPRLRTRDAFARCGTLWVAADDEEWQAARAMQAAFTAQGVAAQLLDAGELRACEPALAPSMAGGLRVEHDSIVYAPSAAEWLLTQSPHAARIRVRLGVPVAAIGAGGTGGTGSASSITLASGEQLSAAHVVVANGLGAAQWLPMLPLQPKKGHLLITDRYPGLIRHQLLELGYIRSAHHASGMSVAFNVQPRPTGQLLIGSSRQFDSTDPAVEMAVLARMLQRAARYLPALPTLNGIRAWTGFRAASPDGLPLIGPVGGFMPEAAAGASQGSACGGAGVWLAVGHEGLGVTTSLATAKLLAAQIAGQSAPIPFEPYLPSRFAGQVTHDAR</sequence>
<evidence type="ECO:0000256" key="1">
    <source>
        <dbReference type="ARBA" id="ARBA00023002"/>
    </source>
</evidence>
<dbReference type="RefSeq" id="WP_169499008.1">
    <property type="nucleotide sequence ID" value="NZ_JABBFZ010000010.1"/>
</dbReference>
<dbReference type="SUPFAM" id="SSF51905">
    <property type="entry name" value="FAD/NAD(P)-binding domain"/>
    <property type="match status" value="1"/>
</dbReference>
<dbReference type="GO" id="GO:0005737">
    <property type="term" value="C:cytoplasm"/>
    <property type="evidence" value="ECO:0007669"/>
    <property type="project" value="TreeGrafter"/>
</dbReference>
<dbReference type="Proteomes" id="UP000583127">
    <property type="component" value="Unassembled WGS sequence"/>
</dbReference>